<comment type="caution">
    <text evidence="8">The sequence shown here is derived from an EMBL/GenBank/DDBJ whole genome shotgun (WGS) entry which is preliminary data.</text>
</comment>
<comment type="catalytic activity">
    <reaction evidence="6">
        <text>precorrin-2 + NAD(+) = sirohydrochlorin + NADH + 2 H(+)</text>
        <dbReference type="Rhea" id="RHEA:15613"/>
        <dbReference type="ChEBI" id="CHEBI:15378"/>
        <dbReference type="ChEBI" id="CHEBI:57540"/>
        <dbReference type="ChEBI" id="CHEBI:57945"/>
        <dbReference type="ChEBI" id="CHEBI:58351"/>
        <dbReference type="ChEBI" id="CHEBI:58827"/>
        <dbReference type="EC" id="1.3.1.76"/>
    </reaction>
</comment>
<dbReference type="PANTHER" id="PTHR35330:SF1">
    <property type="entry name" value="SIROHEME BIOSYNTHESIS PROTEIN MET8"/>
    <property type="match status" value="1"/>
</dbReference>
<accession>A0ABV6JA50</accession>
<keyword evidence="4" id="KW-0520">NAD</keyword>
<protein>
    <recommendedName>
        <fullName evidence="2">precorrin-2 dehydrogenase</fullName>
        <ecNumber evidence="2">1.3.1.76</ecNumber>
    </recommendedName>
</protein>
<evidence type="ECO:0000256" key="5">
    <source>
        <dbReference type="ARBA" id="ARBA00023244"/>
    </source>
</evidence>
<evidence type="ECO:0000313" key="8">
    <source>
        <dbReference type="EMBL" id="MFC0392754.1"/>
    </source>
</evidence>
<dbReference type="Gene3D" id="1.10.8.610">
    <property type="entry name" value="SirC, precorrin-2 dehydrogenase, C-terminal helical domain-like"/>
    <property type="match status" value="1"/>
</dbReference>
<keyword evidence="9" id="KW-1185">Reference proteome</keyword>
<dbReference type="Gene3D" id="3.40.50.720">
    <property type="entry name" value="NAD(P)-binding Rossmann-like Domain"/>
    <property type="match status" value="1"/>
</dbReference>
<organism evidence="8 9">
    <name type="scientific">Paenibacillus mendelii</name>
    <dbReference type="NCBI Taxonomy" id="206163"/>
    <lineage>
        <taxon>Bacteria</taxon>
        <taxon>Bacillati</taxon>
        <taxon>Bacillota</taxon>
        <taxon>Bacilli</taxon>
        <taxon>Bacillales</taxon>
        <taxon>Paenibacillaceae</taxon>
        <taxon>Paenibacillus</taxon>
    </lineage>
</organism>
<dbReference type="SUPFAM" id="SSF75615">
    <property type="entry name" value="Siroheme synthase middle domains-like"/>
    <property type="match status" value="1"/>
</dbReference>
<dbReference type="EC" id="1.3.1.76" evidence="2"/>
<dbReference type="InterPro" id="IPR042518">
    <property type="entry name" value="SirC_C"/>
</dbReference>
<evidence type="ECO:0000256" key="4">
    <source>
        <dbReference type="ARBA" id="ARBA00023027"/>
    </source>
</evidence>
<evidence type="ECO:0000256" key="3">
    <source>
        <dbReference type="ARBA" id="ARBA00023002"/>
    </source>
</evidence>
<dbReference type="PANTHER" id="PTHR35330">
    <property type="entry name" value="SIROHEME BIOSYNTHESIS PROTEIN MET8"/>
    <property type="match status" value="1"/>
</dbReference>
<dbReference type="Pfam" id="PF13241">
    <property type="entry name" value="NAD_binding_7"/>
    <property type="match status" value="1"/>
</dbReference>
<keyword evidence="3" id="KW-0560">Oxidoreductase</keyword>
<dbReference type="InterPro" id="IPR028161">
    <property type="entry name" value="Met8-like"/>
</dbReference>
<keyword evidence="5" id="KW-0627">Porphyrin biosynthesis</keyword>
<dbReference type="SUPFAM" id="SSF51735">
    <property type="entry name" value="NAD(P)-binding Rossmann-fold domains"/>
    <property type="match status" value="1"/>
</dbReference>
<sequence>MAGYYPLMLDLKGKLCVVIGGGSVAERKIRSLLDADADRVRAISPVVTEGIEGLAAGGSIVLERREYLEQDLNNASLVFAATDDPILNHSLAAAATAVGALVNVADDSHQGDFVTPAVIRRGDLVIALTTGGASPALASLIGRELQVRYGPDYAGKVVRLRELREQVLKRLSNPEERRAVLRLAAEELNTASSAEPSDDGDEEQMEEWIRRLQAAADRRLT</sequence>
<feature type="region of interest" description="Disordered" evidence="7">
    <location>
        <begin position="188"/>
        <end position="207"/>
    </location>
</feature>
<evidence type="ECO:0000256" key="7">
    <source>
        <dbReference type="SAM" id="MobiDB-lite"/>
    </source>
</evidence>
<gene>
    <name evidence="8" type="ORF">ACFFJ8_15385</name>
</gene>
<dbReference type="InterPro" id="IPR006367">
    <property type="entry name" value="Sirohaem_synthase_N"/>
</dbReference>
<dbReference type="EMBL" id="JBHLVF010000023">
    <property type="protein sequence ID" value="MFC0392754.1"/>
    <property type="molecule type" value="Genomic_DNA"/>
</dbReference>
<evidence type="ECO:0000256" key="1">
    <source>
        <dbReference type="ARBA" id="ARBA00005010"/>
    </source>
</evidence>
<proteinExistence type="predicted"/>
<dbReference type="RefSeq" id="WP_204818812.1">
    <property type="nucleotide sequence ID" value="NZ_JANHOF010000005.1"/>
</dbReference>
<dbReference type="NCBIfam" id="TIGR01470">
    <property type="entry name" value="cysG_Nterm"/>
    <property type="match status" value="1"/>
</dbReference>
<dbReference type="Proteomes" id="UP001589818">
    <property type="component" value="Unassembled WGS sequence"/>
</dbReference>
<comment type="pathway">
    <text evidence="1">Porphyrin-containing compound metabolism; siroheme biosynthesis; sirohydrochlorin from precorrin-2: step 1/1.</text>
</comment>
<dbReference type="InterPro" id="IPR036291">
    <property type="entry name" value="NAD(P)-bd_dom_sf"/>
</dbReference>
<name>A0ABV6JA50_9BACL</name>
<feature type="compositionally biased region" description="Acidic residues" evidence="7">
    <location>
        <begin position="196"/>
        <end position="206"/>
    </location>
</feature>
<evidence type="ECO:0000256" key="6">
    <source>
        <dbReference type="ARBA" id="ARBA00047561"/>
    </source>
</evidence>
<evidence type="ECO:0000256" key="2">
    <source>
        <dbReference type="ARBA" id="ARBA00012400"/>
    </source>
</evidence>
<evidence type="ECO:0000313" key="9">
    <source>
        <dbReference type="Proteomes" id="UP001589818"/>
    </source>
</evidence>
<reference evidence="8 9" key="1">
    <citation type="submission" date="2024-09" db="EMBL/GenBank/DDBJ databases">
        <authorList>
            <person name="Sun Q."/>
            <person name="Mori K."/>
        </authorList>
    </citation>
    <scope>NUCLEOTIDE SEQUENCE [LARGE SCALE GENOMIC DNA]</scope>
    <source>
        <strain evidence="8 9">CCM 4839</strain>
    </source>
</reference>